<proteinExistence type="predicted"/>
<protein>
    <submittedName>
        <fullName evidence="1">FIG007317: Chromosome segregation protein SMC-like</fullName>
    </submittedName>
</protein>
<evidence type="ECO:0000313" key="1">
    <source>
        <dbReference type="EMBL" id="VAW40728.1"/>
    </source>
</evidence>
<dbReference type="SUPFAM" id="SSF52540">
    <property type="entry name" value="P-loop containing nucleoside triphosphate hydrolases"/>
    <property type="match status" value="1"/>
</dbReference>
<dbReference type="Gene3D" id="3.40.1140.10">
    <property type="match status" value="1"/>
</dbReference>
<dbReference type="AlphaFoldDB" id="A0A3B0VAL5"/>
<name>A0A3B0VAL5_9ZZZZ</name>
<feature type="non-terminal residue" evidence="1">
    <location>
        <position position="265"/>
    </location>
</feature>
<dbReference type="InterPro" id="IPR027417">
    <property type="entry name" value="P-loop_NTPase"/>
</dbReference>
<dbReference type="EMBL" id="UOEX01000350">
    <property type="protein sequence ID" value="VAW40728.1"/>
    <property type="molecule type" value="Genomic_DNA"/>
</dbReference>
<dbReference type="Pfam" id="PF13555">
    <property type="entry name" value="AAA_29"/>
    <property type="match status" value="1"/>
</dbReference>
<reference evidence="1" key="1">
    <citation type="submission" date="2018-06" db="EMBL/GenBank/DDBJ databases">
        <authorList>
            <person name="Zhirakovskaya E."/>
        </authorList>
    </citation>
    <scope>NUCLEOTIDE SEQUENCE</scope>
</reference>
<organism evidence="1">
    <name type="scientific">hydrothermal vent metagenome</name>
    <dbReference type="NCBI Taxonomy" id="652676"/>
    <lineage>
        <taxon>unclassified sequences</taxon>
        <taxon>metagenomes</taxon>
        <taxon>ecological metagenomes</taxon>
    </lineage>
</organism>
<gene>
    <name evidence="1" type="ORF">MNBD_DELTA03-1281</name>
</gene>
<sequence>MQNMLLDFAASDELAGFRLQRLEIYNWGTFHNRVWVMNLNGENALLTGDIGSGKSTLVDAVTTLLVPPQRIAYNKAAGADSRERSLRSYVMGYYKTERSDSGHASKPVALRDHNSYSVILSVFGNSGYGQILTLAQVFWSKDLSGQPNRFYLIARQDMTITEHFADFGSDINLLRKRLRAVPKTDIYDSFPPYAADFRRRFGIDNDQALDLFHQTVSMKSVGNLTAFVRTHMLEAADTRPRINALLNHFDDLTRAHEAVVKAKRQ</sequence>
<accession>A0A3B0VAL5</accession>